<evidence type="ECO:0000256" key="5">
    <source>
        <dbReference type="SAM" id="SignalP"/>
    </source>
</evidence>
<feature type="chain" id="PRO_5045980645" description="Sulfatase N-terminal domain-containing protein" evidence="5">
    <location>
        <begin position="23"/>
        <end position="582"/>
    </location>
</feature>
<comment type="caution">
    <text evidence="7">The sequence shown here is derived from an EMBL/GenBank/DDBJ whole genome shotgun (WGS) entry which is preliminary data.</text>
</comment>
<dbReference type="EMBL" id="CAUYUJ010012307">
    <property type="protein sequence ID" value="CAK0833730.1"/>
    <property type="molecule type" value="Genomic_DNA"/>
</dbReference>
<keyword evidence="4" id="KW-0106">Calcium</keyword>
<name>A0ABN9SPR8_9DINO</name>
<evidence type="ECO:0000313" key="7">
    <source>
        <dbReference type="EMBL" id="CAK0833730.1"/>
    </source>
</evidence>
<dbReference type="PROSITE" id="PS00523">
    <property type="entry name" value="SULFATASE_1"/>
    <property type="match status" value="1"/>
</dbReference>
<reference evidence="7" key="1">
    <citation type="submission" date="2023-10" db="EMBL/GenBank/DDBJ databases">
        <authorList>
            <person name="Chen Y."/>
            <person name="Shah S."/>
            <person name="Dougan E. K."/>
            <person name="Thang M."/>
            <person name="Chan C."/>
        </authorList>
    </citation>
    <scope>NUCLEOTIDE SEQUENCE [LARGE SCALE GENOMIC DNA]</scope>
</reference>
<sequence length="582" mass="62959">MAAWGRRAFLLLVARSLAAASGAPEECTRRASATAEEDGGSHLPEVSMLQHTHGLSPPSSAGLDAAGASPASLRPNIVLFLPDDMYLSEYGPMGEDQSITPDFSSSLPIHSRPIPNSGMMPRLDAIMQTGAIFSRAYSTSSTCTPSRYSIMTGRYPSRSIFGHGFTKVRLGGAKSAFVGEGVTYFGPADMQKNVAQSLRSMGYTTGMVGKWGLNSEADNADYDTPYSDQTSLVQSAGFDFVDGLYIQNQNTCTAAICGQFSHNMEWITESALRFMDGAMKSQRPFFLYFAATLPHHPPESSDALLGLFNSSQTPAGVLRQAPDVSRYCSSCTMASREAIWDASAVSTNAERRHELAALRWVDVSLGVVYDFLSERAALDSTYLVISTDHGPVKGTLYEQGTRVPLYVVGPGITANTPVTDLVSHVDMAPTFLEWAGCKAESCPLIGSGSLLDGLSWAPLVSGKVPHLDRDAIYLEAMLDVAVVNQDSMKFLMRQTPEIETLLTDPSDITMVDDRIINLTSYSAAYPSYDESEQVYDLLGDSLEQVNLVSAIARAKLGGVGKYWDRIRAHEAKTFALTRGQEV</sequence>
<keyword evidence="8" id="KW-1185">Reference proteome</keyword>
<dbReference type="InterPro" id="IPR017850">
    <property type="entry name" value="Alkaline_phosphatase_core_sf"/>
</dbReference>
<dbReference type="Gene3D" id="3.40.720.10">
    <property type="entry name" value="Alkaline Phosphatase, subunit A"/>
    <property type="match status" value="1"/>
</dbReference>
<evidence type="ECO:0000256" key="1">
    <source>
        <dbReference type="ARBA" id="ARBA00008779"/>
    </source>
</evidence>
<dbReference type="PANTHER" id="PTHR42693:SF53">
    <property type="entry name" value="ENDO-4-O-SULFATASE"/>
    <property type="match status" value="1"/>
</dbReference>
<dbReference type="Proteomes" id="UP001189429">
    <property type="component" value="Unassembled WGS sequence"/>
</dbReference>
<dbReference type="InterPro" id="IPR024607">
    <property type="entry name" value="Sulfatase_CS"/>
</dbReference>
<evidence type="ECO:0000256" key="3">
    <source>
        <dbReference type="ARBA" id="ARBA00022801"/>
    </source>
</evidence>
<evidence type="ECO:0000256" key="2">
    <source>
        <dbReference type="ARBA" id="ARBA00022723"/>
    </source>
</evidence>
<keyword evidence="5" id="KW-0732">Signal</keyword>
<dbReference type="InterPro" id="IPR050738">
    <property type="entry name" value="Sulfatase"/>
</dbReference>
<evidence type="ECO:0000259" key="6">
    <source>
        <dbReference type="Pfam" id="PF00884"/>
    </source>
</evidence>
<dbReference type="SUPFAM" id="SSF53649">
    <property type="entry name" value="Alkaline phosphatase-like"/>
    <property type="match status" value="1"/>
</dbReference>
<gene>
    <name evidence="7" type="ORF">PCOR1329_LOCUS31331</name>
</gene>
<organism evidence="7 8">
    <name type="scientific">Prorocentrum cordatum</name>
    <dbReference type="NCBI Taxonomy" id="2364126"/>
    <lineage>
        <taxon>Eukaryota</taxon>
        <taxon>Sar</taxon>
        <taxon>Alveolata</taxon>
        <taxon>Dinophyceae</taxon>
        <taxon>Prorocentrales</taxon>
        <taxon>Prorocentraceae</taxon>
        <taxon>Prorocentrum</taxon>
    </lineage>
</organism>
<feature type="domain" description="Sulfatase N-terminal" evidence="6">
    <location>
        <begin position="95"/>
        <end position="436"/>
    </location>
</feature>
<dbReference type="Pfam" id="PF00884">
    <property type="entry name" value="Sulfatase"/>
    <property type="match status" value="1"/>
</dbReference>
<dbReference type="PANTHER" id="PTHR42693">
    <property type="entry name" value="ARYLSULFATASE FAMILY MEMBER"/>
    <property type="match status" value="1"/>
</dbReference>
<evidence type="ECO:0000313" key="8">
    <source>
        <dbReference type="Proteomes" id="UP001189429"/>
    </source>
</evidence>
<dbReference type="InterPro" id="IPR000917">
    <property type="entry name" value="Sulfatase_N"/>
</dbReference>
<comment type="similarity">
    <text evidence="1">Belongs to the sulfatase family.</text>
</comment>
<proteinExistence type="inferred from homology"/>
<feature type="signal peptide" evidence="5">
    <location>
        <begin position="1"/>
        <end position="22"/>
    </location>
</feature>
<evidence type="ECO:0000256" key="4">
    <source>
        <dbReference type="ARBA" id="ARBA00022837"/>
    </source>
</evidence>
<keyword evidence="2" id="KW-0479">Metal-binding</keyword>
<keyword evidence="3" id="KW-0378">Hydrolase</keyword>
<accession>A0ABN9SPR8</accession>
<protein>
    <recommendedName>
        <fullName evidence="6">Sulfatase N-terminal domain-containing protein</fullName>
    </recommendedName>
</protein>